<reference evidence="2" key="1">
    <citation type="submission" date="2013-08" db="EMBL/GenBank/DDBJ databases">
        <authorList>
            <person name="Mendez C."/>
            <person name="Richter M."/>
            <person name="Ferrer M."/>
            <person name="Sanchez J."/>
        </authorList>
    </citation>
    <scope>NUCLEOTIDE SEQUENCE</scope>
</reference>
<name>T0Z2W4_9ZZZZ</name>
<reference evidence="2" key="2">
    <citation type="journal article" date="2014" name="ISME J.">
        <title>Microbial stratification in low pH oxic and suboxic macroscopic growths along an acid mine drainage.</title>
        <authorList>
            <person name="Mendez-Garcia C."/>
            <person name="Mesa V."/>
            <person name="Sprenger R.R."/>
            <person name="Richter M."/>
            <person name="Diez M.S."/>
            <person name="Solano J."/>
            <person name="Bargiela R."/>
            <person name="Golyshina O.V."/>
            <person name="Manteca A."/>
            <person name="Ramos J.L."/>
            <person name="Gallego J.R."/>
            <person name="Llorente I."/>
            <person name="Martins Dos Santos V.A."/>
            <person name="Jensen O.N."/>
            <person name="Pelaez A.I."/>
            <person name="Sanchez J."/>
            <person name="Ferrer M."/>
        </authorList>
    </citation>
    <scope>NUCLEOTIDE SEQUENCE</scope>
</reference>
<dbReference type="AlphaFoldDB" id="T0Z2W4"/>
<dbReference type="Gene3D" id="2.120.10.30">
    <property type="entry name" value="TolB, C-terminal domain"/>
    <property type="match status" value="1"/>
</dbReference>
<sequence>GKLYIADTFNNAVRVLDLANHQVSTLATALLQPGGLAVLNANTLLVADTDANRVVALNAANGALHAWPISGLPPAQ</sequence>
<comment type="caution">
    <text evidence="2">The sequence shown here is derived from an EMBL/GenBank/DDBJ whole genome shotgun (WGS) entry which is preliminary data.</text>
</comment>
<dbReference type="EMBL" id="AUZZ01008065">
    <property type="protein sequence ID" value="EQD39573.1"/>
    <property type="molecule type" value="Genomic_DNA"/>
</dbReference>
<dbReference type="InterPro" id="IPR001258">
    <property type="entry name" value="NHL_repeat"/>
</dbReference>
<evidence type="ECO:0008006" key="3">
    <source>
        <dbReference type="Google" id="ProtNLM"/>
    </source>
</evidence>
<proteinExistence type="predicted"/>
<dbReference type="SUPFAM" id="SSF101898">
    <property type="entry name" value="NHL repeat"/>
    <property type="match status" value="1"/>
</dbReference>
<gene>
    <name evidence="2" type="ORF">B2A_11194</name>
</gene>
<accession>T0Z2W4</accession>
<protein>
    <recommendedName>
        <fullName evidence="3">NHL repeat containing protein</fullName>
    </recommendedName>
</protein>
<keyword evidence="1" id="KW-0677">Repeat</keyword>
<feature type="non-terminal residue" evidence="2">
    <location>
        <position position="1"/>
    </location>
</feature>
<dbReference type="Pfam" id="PF01436">
    <property type="entry name" value="NHL"/>
    <property type="match status" value="1"/>
</dbReference>
<evidence type="ECO:0000313" key="2">
    <source>
        <dbReference type="EMBL" id="EQD39573.1"/>
    </source>
</evidence>
<dbReference type="InterPro" id="IPR011042">
    <property type="entry name" value="6-blade_b-propeller_TolB-like"/>
</dbReference>
<evidence type="ECO:0000256" key="1">
    <source>
        <dbReference type="ARBA" id="ARBA00022737"/>
    </source>
</evidence>
<organism evidence="2">
    <name type="scientific">mine drainage metagenome</name>
    <dbReference type="NCBI Taxonomy" id="410659"/>
    <lineage>
        <taxon>unclassified sequences</taxon>
        <taxon>metagenomes</taxon>
        <taxon>ecological metagenomes</taxon>
    </lineage>
</organism>